<gene>
    <name evidence="12" type="primary">recN</name>
    <name evidence="12" type="ORF">MPLG2_1752</name>
</gene>
<evidence type="ECO:0000256" key="3">
    <source>
        <dbReference type="ARBA" id="ARBA00021315"/>
    </source>
</evidence>
<keyword evidence="7 9" id="KW-0234">DNA repair</keyword>
<keyword evidence="5 9" id="KW-0227">DNA damage</keyword>
<evidence type="ECO:0000256" key="4">
    <source>
        <dbReference type="ARBA" id="ARBA00022741"/>
    </source>
</evidence>
<dbReference type="InterPro" id="IPR027417">
    <property type="entry name" value="P-loop_NTPase"/>
</dbReference>
<dbReference type="InterPro" id="IPR004604">
    <property type="entry name" value="DNA_recomb/repair_RecN"/>
</dbReference>
<keyword evidence="13" id="KW-1185">Reference proteome</keyword>
<dbReference type="PANTHER" id="PTHR11059:SF0">
    <property type="entry name" value="DNA REPAIR PROTEIN RECN"/>
    <property type="match status" value="1"/>
</dbReference>
<evidence type="ECO:0000256" key="8">
    <source>
        <dbReference type="ARBA" id="ARBA00033408"/>
    </source>
</evidence>
<feature type="domain" description="RecF/RecN/SMC N-terminal" evidence="11">
    <location>
        <begin position="2"/>
        <end position="514"/>
    </location>
</feature>
<evidence type="ECO:0000313" key="12">
    <source>
        <dbReference type="EMBL" id="SPD86788.1"/>
    </source>
</evidence>
<protein>
    <recommendedName>
        <fullName evidence="3 9">DNA repair protein RecN</fullName>
    </recommendedName>
    <alternativeName>
        <fullName evidence="8 9">Recombination protein N</fullName>
    </alternativeName>
</protein>
<feature type="coiled-coil region" evidence="10">
    <location>
        <begin position="341"/>
        <end position="368"/>
    </location>
</feature>
<dbReference type="GO" id="GO:0009432">
    <property type="term" value="P:SOS response"/>
    <property type="evidence" value="ECO:0007669"/>
    <property type="project" value="TreeGrafter"/>
</dbReference>
<dbReference type="Proteomes" id="UP000238164">
    <property type="component" value="Chromosome 1"/>
</dbReference>
<dbReference type="Pfam" id="PF02463">
    <property type="entry name" value="SMC_N"/>
    <property type="match status" value="1"/>
</dbReference>
<sequence>MLTELRISDLGVIAEAVLEPGPGFTAVTGETGAGKTMVVTGLSLLLGARADAGLIRRGASRCLVEGSWTLAADEAAELADLGAETDNGELLVGRVISPSRSRALLGGVSVPVVKASEVVTAWATIHGQSEQVRLGTPERQREVLDRFAGTDHAALLARHEQAFTKRRQAASELAALTGAARERARELDLLRFGLDEIASVDPQPDEDVVLAGQAQRLQAVDDLRLAAHAAVMALSGDAEAWDDAPNALGLVAAARKSVDAAVVDDPSLGPVGARLADAAVLLADVAADLASYLDRLEADPARLEWIAERRSALQGLLRKYGASVSEVLAWAAEAAQRSGGLAATDDRIADLQAEVAALDDELAASAAAITKGRAAAGVELAALVRDELSALAMPHARLEFALAPVAIGAHGADQVTIMFTANAGAAPAPLSKAASGGELSRVRLALEVVLASGATGQTFVFDEVDAGIGGAVALEIGRRLARLAEHAQVIVVTHLAQVAAFADTHYVVAKATDGQVTTSGIVAVEGAERLDELARMMAGLEGSANAHAHAAELLAAAAR</sequence>
<evidence type="ECO:0000256" key="7">
    <source>
        <dbReference type="ARBA" id="ARBA00023204"/>
    </source>
</evidence>
<dbReference type="FunFam" id="3.40.50.300:FF:000356">
    <property type="entry name" value="DNA repair protein RecN"/>
    <property type="match status" value="1"/>
</dbReference>
<reference evidence="12 13" key="1">
    <citation type="submission" date="2018-02" db="EMBL/GenBank/DDBJ databases">
        <authorList>
            <person name="Cohen D.B."/>
            <person name="Kent A.D."/>
        </authorList>
    </citation>
    <scope>NUCLEOTIDE SEQUENCE [LARGE SCALE GENOMIC DNA]</scope>
    <source>
        <strain evidence="12">1</strain>
    </source>
</reference>
<dbReference type="PANTHER" id="PTHR11059">
    <property type="entry name" value="DNA REPAIR PROTEIN RECN"/>
    <property type="match status" value="1"/>
</dbReference>
<name>A0A2N9JGZ4_9ACTN</name>
<proteinExistence type="inferred from homology"/>
<comment type="function">
    <text evidence="1 9">May be involved in recombinational repair of damaged DNA.</text>
</comment>
<evidence type="ECO:0000256" key="6">
    <source>
        <dbReference type="ARBA" id="ARBA00022840"/>
    </source>
</evidence>
<dbReference type="Gene3D" id="3.40.50.300">
    <property type="entry name" value="P-loop containing nucleotide triphosphate hydrolases"/>
    <property type="match status" value="2"/>
</dbReference>
<dbReference type="CDD" id="cd03241">
    <property type="entry name" value="ABC_RecN"/>
    <property type="match status" value="1"/>
</dbReference>
<keyword evidence="6" id="KW-0067">ATP-binding</keyword>
<dbReference type="SUPFAM" id="SSF52540">
    <property type="entry name" value="P-loop containing nucleoside triphosphate hydrolases"/>
    <property type="match status" value="1"/>
</dbReference>
<organism evidence="12 13">
    <name type="scientific">Micropruina glycogenica</name>
    <dbReference type="NCBI Taxonomy" id="75385"/>
    <lineage>
        <taxon>Bacteria</taxon>
        <taxon>Bacillati</taxon>
        <taxon>Actinomycetota</taxon>
        <taxon>Actinomycetes</taxon>
        <taxon>Propionibacteriales</taxon>
        <taxon>Nocardioidaceae</taxon>
        <taxon>Micropruina</taxon>
    </lineage>
</organism>
<evidence type="ECO:0000313" key="13">
    <source>
        <dbReference type="Proteomes" id="UP000238164"/>
    </source>
</evidence>
<keyword evidence="10" id="KW-0175">Coiled coil</keyword>
<evidence type="ECO:0000256" key="9">
    <source>
        <dbReference type="PIRNR" id="PIRNR003128"/>
    </source>
</evidence>
<evidence type="ECO:0000256" key="2">
    <source>
        <dbReference type="ARBA" id="ARBA00009441"/>
    </source>
</evidence>
<dbReference type="AlphaFoldDB" id="A0A2N9JGZ4"/>
<dbReference type="GO" id="GO:0043590">
    <property type="term" value="C:bacterial nucleoid"/>
    <property type="evidence" value="ECO:0007669"/>
    <property type="project" value="TreeGrafter"/>
</dbReference>
<comment type="similarity">
    <text evidence="2 9">Belongs to the RecN family.</text>
</comment>
<dbReference type="NCBIfam" id="TIGR00634">
    <property type="entry name" value="recN"/>
    <property type="match status" value="1"/>
</dbReference>
<dbReference type="PIRSF" id="PIRSF003128">
    <property type="entry name" value="RecN"/>
    <property type="match status" value="1"/>
</dbReference>
<dbReference type="EMBL" id="LT985188">
    <property type="protein sequence ID" value="SPD86788.1"/>
    <property type="molecule type" value="Genomic_DNA"/>
</dbReference>
<keyword evidence="4" id="KW-0547">Nucleotide-binding</keyword>
<dbReference type="GO" id="GO:0006310">
    <property type="term" value="P:DNA recombination"/>
    <property type="evidence" value="ECO:0007669"/>
    <property type="project" value="InterPro"/>
</dbReference>
<dbReference type="OrthoDB" id="9806954at2"/>
<dbReference type="KEGG" id="mgg:MPLG2_1752"/>
<evidence type="ECO:0000256" key="10">
    <source>
        <dbReference type="SAM" id="Coils"/>
    </source>
</evidence>
<evidence type="ECO:0000256" key="1">
    <source>
        <dbReference type="ARBA" id="ARBA00003618"/>
    </source>
</evidence>
<evidence type="ECO:0000259" key="11">
    <source>
        <dbReference type="Pfam" id="PF02463"/>
    </source>
</evidence>
<dbReference type="GO" id="GO:0006281">
    <property type="term" value="P:DNA repair"/>
    <property type="evidence" value="ECO:0007669"/>
    <property type="project" value="UniProtKB-KW"/>
</dbReference>
<dbReference type="GO" id="GO:0005524">
    <property type="term" value="F:ATP binding"/>
    <property type="evidence" value="ECO:0007669"/>
    <property type="project" value="UniProtKB-KW"/>
</dbReference>
<evidence type="ECO:0000256" key="5">
    <source>
        <dbReference type="ARBA" id="ARBA00022763"/>
    </source>
</evidence>
<accession>A0A2N9JGZ4</accession>
<dbReference type="RefSeq" id="WP_105185669.1">
    <property type="nucleotide sequence ID" value="NZ_BAAAGO010000022.1"/>
</dbReference>
<dbReference type="InterPro" id="IPR003395">
    <property type="entry name" value="RecF/RecN/SMC_N"/>
</dbReference>